<protein>
    <submittedName>
        <fullName evidence="6">LysR family transcriptional regulator</fullName>
    </submittedName>
</protein>
<dbReference type="EMBL" id="CP032829">
    <property type="protein sequence ID" value="AYJ86801.1"/>
    <property type="molecule type" value="Genomic_DNA"/>
</dbReference>
<dbReference type="PANTHER" id="PTHR30579">
    <property type="entry name" value="TRANSCRIPTIONAL REGULATOR"/>
    <property type="match status" value="1"/>
</dbReference>
<dbReference type="RefSeq" id="WP_121153445.1">
    <property type="nucleotide sequence ID" value="NZ_CP032829.1"/>
</dbReference>
<dbReference type="GO" id="GO:0003677">
    <property type="term" value="F:DNA binding"/>
    <property type="evidence" value="ECO:0007669"/>
    <property type="project" value="UniProtKB-KW"/>
</dbReference>
<evidence type="ECO:0000256" key="3">
    <source>
        <dbReference type="ARBA" id="ARBA00023125"/>
    </source>
</evidence>
<dbReference type="PROSITE" id="PS50931">
    <property type="entry name" value="HTH_LYSR"/>
    <property type="match status" value="1"/>
</dbReference>
<dbReference type="OrthoDB" id="7624726at2"/>
<organism evidence="6 7">
    <name type="scientific">Sphingomonas paeninsulae</name>
    <dbReference type="NCBI Taxonomy" id="2319844"/>
    <lineage>
        <taxon>Bacteria</taxon>
        <taxon>Pseudomonadati</taxon>
        <taxon>Pseudomonadota</taxon>
        <taxon>Alphaproteobacteria</taxon>
        <taxon>Sphingomonadales</taxon>
        <taxon>Sphingomonadaceae</taxon>
        <taxon>Sphingomonas</taxon>
    </lineage>
</organism>
<evidence type="ECO:0000259" key="5">
    <source>
        <dbReference type="PROSITE" id="PS50931"/>
    </source>
</evidence>
<dbReference type="SUPFAM" id="SSF46785">
    <property type="entry name" value="Winged helix' DNA-binding domain"/>
    <property type="match status" value="1"/>
</dbReference>
<accession>A0A494TLV8</accession>
<feature type="domain" description="HTH lysR-type" evidence="5">
    <location>
        <begin position="32"/>
        <end position="89"/>
    </location>
</feature>
<dbReference type="Proteomes" id="UP000276254">
    <property type="component" value="Chromosome"/>
</dbReference>
<name>A0A494TLV8_SPHPE</name>
<dbReference type="GO" id="GO:0003700">
    <property type="term" value="F:DNA-binding transcription factor activity"/>
    <property type="evidence" value="ECO:0007669"/>
    <property type="project" value="InterPro"/>
</dbReference>
<dbReference type="AlphaFoldDB" id="A0A494TLV8"/>
<dbReference type="InterPro" id="IPR005119">
    <property type="entry name" value="LysR_subst-bd"/>
</dbReference>
<dbReference type="KEGG" id="spha:D3Y57_13615"/>
<evidence type="ECO:0000313" key="6">
    <source>
        <dbReference type="EMBL" id="AYJ86801.1"/>
    </source>
</evidence>
<keyword evidence="2" id="KW-0805">Transcription regulation</keyword>
<dbReference type="InterPro" id="IPR000847">
    <property type="entry name" value="LysR_HTH_N"/>
</dbReference>
<keyword evidence="4" id="KW-0804">Transcription</keyword>
<sequence>MITRRTLVIQNGTQGVQEVAPPARRVANLDRLSWDNLRLFLIVAEAGSFRAAANTAGVSLNTIRTKIERLERQIGGPLFRRSVEGVMPTQDGHELVSIAREMRALGRTTERVQRGATAPRTSQVRITATEGVGTFWLIPRLVEFQGSNPDIRVDLNCEMKAPDVLFRDVDIAVQLVPPTSPDLIVQRVATLHLMPFASESYLRTHGTPTSIADAAKHKLVWQEADQVSSDLLSAFVDPKVRDTIIAVKTNTSSAHYWAVAKGAGIGFLPTYARALSRSTRPLNIGLHLRRDVYLVHHPDSVRFPEVRKALDWLRESFDKTKFPWFADEFIHPDEFEARFSDSVVVNLFEGFISPHLVEV</sequence>
<gene>
    <name evidence="6" type="ORF">D3Y57_13615</name>
</gene>
<keyword evidence="7" id="KW-1185">Reference proteome</keyword>
<dbReference type="PANTHER" id="PTHR30579:SF3">
    <property type="entry name" value="TRANSCRIPTIONAL REGULATORY PROTEIN"/>
    <property type="match status" value="1"/>
</dbReference>
<dbReference type="Pfam" id="PF00126">
    <property type="entry name" value="HTH_1"/>
    <property type="match status" value="1"/>
</dbReference>
<reference evidence="6 7" key="1">
    <citation type="submission" date="2018-09" db="EMBL/GenBank/DDBJ databases">
        <title>Sphingomonas peninsula sp. nov., isolated from fildes peninsula, Antarctic soil.</title>
        <authorList>
            <person name="Yingchao G."/>
        </authorList>
    </citation>
    <scope>NUCLEOTIDE SEQUENCE [LARGE SCALE GENOMIC DNA]</scope>
    <source>
        <strain evidence="6 7">YZ-8</strain>
    </source>
</reference>
<evidence type="ECO:0000256" key="4">
    <source>
        <dbReference type="ARBA" id="ARBA00023163"/>
    </source>
</evidence>
<keyword evidence="3" id="KW-0238">DNA-binding</keyword>
<proteinExistence type="inferred from homology"/>
<dbReference type="InterPro" id="IPR050176">
    <property type="entry name" value="LTTR"/>
</dbReference>
<evidence type="ECO:0000256" key="1">
    <source>
        <dbReference type="ARBA" id="ARBA00009437"/>
    </source>
</evidence>
<dbReference type="SUPFAM" id="SSF53850">
    <property type="entry name" value="Periplasmic binding protein-like II"/>
    <property type="match status" value="1"/>
</dbReference>
<evidence type="ECO:0000256" key="2">
    <source>
        <dbReference type="ARBA" id="ARBA00023015"/>
    </source>
</evidence>
<dbReference type="Gene3D" id="1.10.10.10">
    <property type="entry name" value="Winged helix-like DNA-binding domain superfamily/Winged helix DNA-binding domain"/>
    <property type="match status" value="1"/>
</dbReference>
<dbReference type="InterPro" id="IPR036388">
    <property type="entry name" value="WH-like_DNA-bd_sf"/>
</dbReference>
<evidence type="ECO:0000313" key="7">
    <source>
        <dbReference type="Proteomes" id="UP000276254"/>
    </source>
</evidence>
<dbReference type="Gene3D" id="3.40.190.10">
    <property type="entry name" value="Periplasmic binding protein-like II"/>
    <property type="match status" value="2"/>
</dbReference>
<dbReference type="InterPro" id="IPR036390">
    <property type="entry name" value="WH_DNA-bd_sf"/>
</dbReference>
<dbReference type="Pfam" id="PF03466">
    <property type="entry name" value="LysR_substrate"/>
    <property type="match status" value="1"/>
</dbReference>
<comment type="similarity">
    <text evidence="1">Belongs to the LysR transcriptional regulatory family.</text>
</comment>